<dbReference type="InterPro" id="IPR001128">
    <property type="entry name" value="Cyt_P450"/>
</dbReference>
<evidence type="ECO:0000256" key="6">
    <source>
        <dbReference type="ARBA" id="ARBA00023004"/>
    </source>
</evidence>
<dbReference type="InterPro" id="IPR002401">
    <property type="entry name" value="Cyt_P450_E_grp-I"/>
</dbReference>
<evidence type="ECO:0000256" key="2">
    <source>
        <dbReference type="ARBA" id="ARBA00010617"/>
    </source>
</evidence>
<dbReference type="Proteomes" id="UP001445076">
    <property type="component" value="Unassembled WGS sequence"/>
</dbReference>
<keyword evidence="6 8" id="KW-0408">Iron</keyword>
<proteinExistence type="inferred from homology"/>
<dbReference type="PANTHER" id="PTHR24279">
    <property type="entry name" value="CYTOCHROME P450"/>
    <property type="match status" value="1"/>
</dbReference>
<gene>
    <name evidence="10" type="ORF">OTU49_004495</name>
</gene>
<keyword evidence="7 9" id="KW-0503">Monooxygenase</keyword>
<feature type="non-terminal residue" evidence="10">
    <location>
        <position position="1"/>
    </location>
</feature>
<organism evidence="10 11">
    <name type="scientific">Cherax quadricarinatus</name>
    <name type="common">Australian red claw crayfish</name>
    <dbReference type="NCBI Taxonomy" id="27406"/>
    <lineage>
        <taxon>Eukaryota</taxon>
        <taxon>Metazoa</taxon>
        <taxon>Ecdysozoa</taxon>
        <taxon>Arthropoda</taxon>
        <taxon>Crustacea</taxon>
        <taxon>Multicrustacea</taxon>
        <taxon>Malacostraca</taxon>
        <taxon>Eumalacostraca</taxon>
        <taxon>Eucarida</taxon>
        <taxon>Decapoda</taxon>
        <taxon>Pleocyemata</taxon>
        <taxon>Astacidea</taxon>
        <taxon>Parastacoidea</taxon>
        <taxon>Parastacidae</taxon>
        <taxon>Cherax</taxon>
    </lineage>
</organism>
<evidence type="ECO:0000256" key="5">
    <source>
        <dbReference type="ARBA" id="ARBA00023002"/>
    </source>
</evidence>
<keyword evidence="5 9" id="KW-0560">Oxidoreductase</keyword>
<comment type="cofactor">
    <cofactor evidence="1 8">
        <name>heme</name>
        <dbReference type="ChEBI" id="CHEBI:30413"/>
    </cofactor>
</comment>
<dbReference type="EMBL" id="JARKIK010000042">
    <property type="protein sequence ID" value="KAK8737455.1"/>
    <property type="molecule type" value="Genomic_DNA"/>
</dbReference>
<keyword evidence="11" id="KW-1185">Reference proteome</keyword>
<keyword evidence="3 8" id="KW-0349">Heme</keyword>
<keyword evidence="4 8" id="KW-0479">Metal-binding</keyword>
<comment type="similarity">
    <text evidence="2 9">Belongs to the cytochrome P450 family.</text>
</comment>
<evidence type="ECO:0000256" key="7">
    <source>
        <dbReference type="ARBA" id="ARBA00023033"/>
    </source>
</evidence>
<evidence type="ECO:0000256" key="9">
    <source>
        <dbReference type="RuleBase" id="RU000461"/>
    </source>
</evidence>
<dbReference type="InterPro" id="IPR050479">
    <property type="entry name" value="CYP11_CYP27_families"/>
</dbReference>
<dbReference type="GO" id="GO:0016705">
    <property type="term" value="F:oxidoreductase activity, acting on paired donors, with incorporation or reduction of molecular oxygen"/>
    <property type="evidence" value="ECO:0007669"/>
    <property type="project" value="InterPro"/>
</dbReference>
<accession>A0AAW0XCP1</accession>
<evidence type="ECO:0000256" key="8">
    <source>
        <dbReference type="PIRSR" id="PIRSR602401-1"/>
    </source>
</evidence>
<evidence type="ECO:0000313" key="10">
    <source>
        <dbReference type="EMBL" id="KAK8737455.1"/>
    </source>
</evidence>
<dbReference type="PANTHER" id="PTHR24279:SF120">
    <property type="entry name" value="CYTOCHROME P450"/>
    <property type="match status" value="1"/>
</dbReference>
<name>A0AAW0XCP1_CHEQU</name>
<dbReference type="Gene3D" id="1.10.630.10">
    <property type="entry name" value="Cytochrome P450"/>
    <property type="match status" value="1"/>
</dbReference>
<evidence type="ECO:0000313" key="11">
    <source>
        <dbReference type="Proteomes" id="UP001445076"/>
    </source>
</evidence>
<protein>
    <recommendedName>
        <fullName evidence="12">Cytochrome P450</fullName>
    </recommendedName>
</protein>
<evidence type="ECO:0000256" key="1">
    <source>
        <dbReference type="ARBA" id="ARBA00001971"/>
    </source>
</evidence>
<dbReference type="GO" id="GO:0020037">
    <property type="term" value="F:heme binding"/>
    <property type="evidence" value="ECO:0007669"/>
    <property type="project" value="InterPro"/>
</dbReference>
<feature type="binding site" description="axial binding residue" evidence="8">
    <location>
        <position position="134"/>
    </location>
    <ligand>
        <name>heme</name>
        <dbReference type="ChEBI" id="CHEBI:30413"/>
    </ligand>
    <ligandPart>
        <name>Fe</name>
        <dbReference type="ChEBI" id="CHEBI:18248"/>
    </ligandPart>
</feature>
<dbReference type="GO" id="GO:0005506">
    <property type="term" value="F:iron ion binding"/>
    <property type="evidence" value="ECO:0007669"/>
    <property type="project" value="InterPro"/>
</dbReference>
<dbReference type="AlphaFoldDB" id="A0AAW0XCP1"/>
<dbReference type="GO" id="GO:0004497">
    <property type="term" value="F:monooxygenase activity"/>
    <property type="evidence" value="ECO:0007669"/>
    <property type="project" value="UniProtKB-KW"/>
</dbReference>
<dbReference type="InterPro" id="IPR036396">
    <property type="entry name" value="Cyt_P450_sf"/>
</dbReference>
<evidence type="ECO:0008006" key="12">
    <source>
        <dbReference type="Google" id="ProtNLM"/>
    </source>
</evidence>
<dbReference type="Pfam" id="PF00067">
    <property type="entry name" value="p450"/>
    <property type="match status" value="1"/>
</dbReference>
<dbReference type="PRINTS" id="PR00385">
    <property type="entry name" value="P450"/>
</dbReference>
<dbReference type="PROSITE" id="PS00086">
    <property type="entry name" value="CYTOCHROME_P450"/>
    <property type="match status" value="1"/>
</dbReference>
<evidence type="ECO:0000256" key="4">
    <source>
        <dbReference type="ARBA" id="ARBA00022723"/>
    </source>
</evidence>
<comment type="caution">
    <text evidence="10">The sequence shown here is derived from an EMBL/GenBank/DDBJ whole genome shotgun (WGS) entry which is preliminary data.</text>
</comment>
<sequence>SMSTVLALYNLARNPEKQARLQEELDQVLGDGSQPLTTNHLARLPYLKACVRETLRMHPISSIVPRRPDHDVTLQGYRVKAGTNIFVCIRESGMLEEYFPRATEFLPERWLRDNPDRLQNQFASIPFSVGTRMCVGRRLAEQEIYVLLARLFLKYNLEYKYAEWDPVFRVIYKPDKPQNFTMTER</sequence>
<evidence type="ECO:0000256" key="3">
    <source>
        <dbReference type="ARBA" id="ARBA00022617"/>
    </source>
</evidence>
<reference evidence="10 11" key="1">
    <citation type="journal article" date="2024" name="BMC Genomics">
        <title>Genome assembly of redclaw crayfish (Cherax quadricarinatus) provides insights into its immune adaptation and hypoxia tolerance.</title>
        <authorList>
            <person name="Liu Z."/>
            <person name="Zheng J."/>
            <person name="Li H."/>
            <person name="Fang K."/>
            <person name="Wang S."/>
            <person name="He J."/>
            <person name="Zhou D."/>
            <person name="Weng S."/>
            <person name="Chi M."/>
            <person name="Gu Z."/>
            <person name="He J."/>
            <person name="Li F."/>
            <person name="Wang M."/>
        </authorList>
    </citation>
    <scope>NUCLEOTIDE SEQUENCE [LARGE SCALE GENOMIC DNA]</scope>
    <source>
        <strain evidence="10">ZL_2023a</strain>
    </source>
</reference>
<dbReference type="InterPro" id="IPR017972">
    <property type="entry name" value="Cyt_P450_CS"/>
</dbReference>
<dbReference type="SUPFAM" id="SSF48264">
    <property type="entry name" value="Cytochrome P450"/>
    <property type="match status" value="1"/>
</dbReference>
<dbReference type="PRINTS" id="PR00463">
    <property type="entry name" value="EP450I"/>
</dbReference>